<name>A0A4S3KQQ3_9GAMM</name>
<proteinExistence type="predicted"/>
<comment type="caution">
    <text evidence="1">The sequence shown here is derived from an EMBL/GenBank/DDBJ whole genome shotgun (WGS) entry which is preliminary data.</text>
</comment>
<organism evidence="1 2">
    <name type="scientific">Metallibacterium scheffleri</name>
    <dbReference type="NCBI Taxonomy" id="993689"/>
    <lineage>
        <taxon>Bacteria</taxon>
        <taxon>Pseudomonadati</taxon>
        <taxon>Pseudomonadota</taxon>
        <taxon>Gammaproteobacteria</taxon>
        <taxon>Lysobacterales</taxon>
        <taxon>Rhodanobacteraceae</taxon>
        <taxon>Metallibacterium</taxon>
    </lineage>
</organism>
<dbReference type="EMBL" id="MWQO01000014">
    <property type="protein sequence ID" value="THD11385.1"/>
    <property type="molecule type" value="Genomic_DNA"/>
</dbReference>
<keyword evidence="2" id="KW-1185">Reference proteome</keyword>
<reference evidence="1 2" key="1">
    <citation type="submission" date="2017-02" db="EMBL/GenBank/DDBJ databases">
        <title>Whole genome sequencing of Metallibacterium scheffleri DSM 24874 (T).</title>
        <authorList>
            <person name="Kumar S."/>
            <person name="Patil P."/>
            <person name="Patil P.B."/>
        </authorList>
    </citation>
    <scope>NUCLEOTIDE SEQUENCE [LARGE SCALE GENOMIC DNA]</scope>
    <source>
        <strain evidence="1 2">DSM 24874</strain>
    </source>
</reference>
<dbReference type="AlphaFoldDB" id="A0A4S3KQQ3"/>
<accession>A0A4S3KQQ3</accession>
<gene>
    <name evidence="1" type="ORF">B1806_04520</name>
</gene>
<sequence>MGAFNSRGEIIYALFESTYESNVHPHTAHESIVAFGNFAEVLRWVVIACGVTCGGMLRSRGGDFTPHGYFGLWMKAFDDARELLDQPLHIRARLNQAFEPGREIERTAVVCRGLRACGMSEQADAYERGEDVDLRLYRDTDLLRAILSTGSGGEAKLPAWRSGIDPLLGDFDARLNPTARSGASPIPGMAACWVDGENYVAFVDGLGQFYGWRYAIMESLVNAIVYDAHLINGDGYRVLNALGTALDRALEQARERSAESGDLEIEVSAQCDELPAWKRSRYDSVAERLGRRFTLREARSAGLVLDACSIRPAARFIRPRSTLFA</sequence>
<evidence type="ECO:0000313" key="1">
    <source>
        <dbReference type="EMBL" id="THD11385.1"/>
    </source>
</evidence>
<evidence type="ECO:0000313" key="2">
    <source>
        <dbReference type="Proteomes" id="UP000307749"/>
    </source>
</evidence>
<dbReference type="Proteomes" id="UP000307749">
    <property type="component" value="Unassembled WGS sequence"/>
</dbReference>
<protein>
    <submittedName>
        <fullName evidence="1">Uncharacterized protein</fullName>
    </submittedName>
</protein>